<reference evidence="3" key="1">
    <citation type="submission" date="2016-04" db="EMBL/GenBank/DDBJ databases">
        <authorList>
            <person name="Evans L.H."/>
            <person name="Alamgir A."/>
            <person name="Owens N."/>
            <person name="Weber N.D."/>
            <person name="Virtaneva K."/>
            <person name="Barbian K."/>
            <person name="Babar A."/>
            <person name="Rosenke K."/>
        </authorList>
    </citation>
    <scope>NUCLEOTIDE SEQUENCE</scope>
    <source>
        <strain evidence="3">86-1</strain>
    </source>
</reference>
<proteinExistence type="predicted"/>
<feature type="region of interest" description="Disordered" evidence="1">
    <location>
        <begin position="30"/>
        <end position="53"/>
    </location>
</feature>
<protein>
    <recommendedName>
        <fullName evidence="4">Porin</fullName>
    </recommendedName>
</protein>
<gene>
    <name evidence="3" type="ORF">KL86DYS1_11238</name>
</gene>
<keyword evidence="2" id="KW-0732">Signal</keyword>
<accession>A0A212J609</accession>
<dbReference type="InterPro" id="IPR025631">
    <property type="entry name" value="Porin_10"/>
</dbReference>
<evidence type="ECO:0000256" key="1">
    <source>
        <dbReference type="SAM" id="MobiDB-lite"/>
    </source>
</evidence>
<feature type="signal peptide" evidence="2">
    <location>
        <begin position="1"/>
        <end position="26"/>
    </location>
</feature>
<feature type="compositionally biased region" description="Polar residues" evidence="1">
    <location>
        <begin position="35"/>
        <end position="47"/>
    </location>
</feature>
<organism evidence="3">
    <name type="scientific">uncultured Dysgonomonas sp</name>
    <dbReference type="NCBI Taxonomy" id="206096"/>
    <lineage>
        <taxon>Bacteria</taxon>
        <taxon>Pseudomonadati</taxon>
        <taxon>Bacteroidota</taxon>
        <taxon>Bacteroidia</taxon>
        <taxon>Bacteroidales</taxon>
        <taxon>Dysgonomonadaceae</taxon>
        <taxon>Dysgonomonas</taxon>
        <taxon>environmental samples</taxon>
    </lineage>
</organism>
<sequence>MCKFAPMKKYILTAFLFFAIFSVLNAQDSRRRPNRTTPTVQKQQTDSVAPVPDNFPVTGTTVDTAKVEVPPIYGWKISPRLGERIFLPMDTAIVNFHQSMLVDGLDVNVGYLGNVGSPAQSMIFFDRPESSRFVFLDAMHYWRKDPQDKYYLNTKVPYSNVRYQTGGGGQSAEQRLQTEISMNLGKKLNVGFDFDYIYSRGNYTSLSNKQMNYDFYASYIGDKYKMHAFLSNNNFNNIENGGITNPLYITNPNSDEIVQTQFRGNSLDIPVRMQSTWNKMRGKHLYVTNRYDLGNDEEEYMVNDTTKAWRKKADYISPASVIFTTHYTDQKRRFLSDYAGMDTLYHYYNNIDGESVDLEPKYMSNVNDFMSYYSFKNTFALAMNEGFRKWTKFGLTAFAEYDMRKYSMPGGLPGLHDRYSENALTIGGVLSKEKGKYLRYKASAEFNILDGKDYKLEGEITTMLNIFGKQVSAKANGYIKSISPSFFQKNFSSKYWNWNSENTNFSNTNRVYVGGEINFPELSFSKTRISGGVENIKNYIYYNEKKITAQESGSVQVVSLRLDQELKAGIFHWDNQIVYQKSGNENVIPLPQLSIYSNIYLMTKIAKVLTLQMGVDGHFFTEYYAPGYEPLTMQFYNQREEKIGNFPITTAYINLHLKFTRFYIMMYNLTNGMGNGESFTLYRYPVNPRMLKLGISWRFNN</sequence>
<evidence type="ECO:0000313" key="3">
    <source>
        <dbReference type="EMBL" id="SBV94844.1"/>
    </source>
</evidence>
<evidence type="ECO:0000256" key="2">
    <source>
        <dbReference type="SAM" id="SignalP"/>
    </source>
</evidence>
<dbReference type="EMBL" id="FLUM01000001">
    <property type="protein sequence ID" value="SBV94844.1"/>
    <property type="molecule type" value="Genomic_DNA"/>
</dbReference>
<dbReference type="Pfam" id="PF14121">
    <property type="entry name" value="Porin_10"/>
    <property type="match status" value="1"/>
</dbReference>
<feature type="chain" id="PRO_5012035712" description="Porin" evidence="2">
    <location>
        <begin position="27"/>
        <end position="701"/>
    </location>
</feature>
<evidence type="ECO:0008006" key="4">
    <source>
        <dbReference type="Google" id="ProtNLM"/>
    </source>
</evidence>
<name>A0A212J609_9BACT</name>
<dbReference type="AlphaFoldDB" id="A0A212J609"/>